<protein>
    <submittedName>
        <fullName evidence="1">Uncharacterized protein</fullName>
    </submittedName>
</protein>
<organism evidence="1 2">
    <name type="scientific">Hymenoscyphus fraxineus</name>
    <dbReference type="NCBI Taxonomy" id="746836"/>
    <lineage>
        <taxon>Eukaryota</taxon>
        <taxon>Fungi</taxon>
        <taxon>Dikarya</taxon>
        <taxon>Ascomycota</taxon>
        <taxon>Pezizomycotina</taxon>
        <taxon>Leotiomycetes</taxon>
        <taxon>Helotiales</taxon>
        <taxon>Helotiaceae</taxon>
        <taxon>Hymenoscyphus</taxon>
    </lineage>
</organism>
<dbReference type="AlphaFoldDB" id="A0A9N9PV40"/>
<reference evidence="1" key="1">
    <citation type="submission" date="2021-07" db="EMBL/GenBank/DDBJ databases">
        <authorList>
            <person name="Durling M."/>
        </authorList>
    </citation>
    <scope>NUCLEOTIDE SEQUENCE</scope>
</reference>
<name>A0A9N9PV40_9HELO</name>
<dbReference type="Proteomes" id="UP000696280">
    <property type="component" value="Unassembled WGS sequence"/>
</dbReference>
<comment type="caution">
    <text evidence="1">The sequence shown here is derived from an EMBL/GenBank/DDBJ whole genome shotgun (WGS) entry which is preliminary data.</text>
</comment>
<evidence type="ECO:0000313" key="1">
    <source>
        <dbReference type="EMBL" id="CAG8956273.1"/>
    </source>
</evidence>
<gene>
    <name evidence="1" type="ORF">HYFRA_00003653</name>
</gene>
<dbReference type="EMBL" id="CAJVRL010000070">
    <property type="protein sequence ID" value="CAG8956273.1"/>
    <property type="molecule type" value="Genomic_DNA"/>
</dbReference>
<dbReference type="OrthoDB" id="3561774at2759"/>
<keyword evidence="2" id="KW-1185">Reference proteome</keyword>
<sequence length="309" mass="34830">MSTIDPRDFYFEGGDVKILVSDGEKVIEGLVYSQILCLVSEVWKRFIYPPFLPLGSLGLESGPPKVANPDTNYYARDNSIIQRDIIATLDFKEDDPEALSILLKLAHHQAKRIPEGSLLDYPIFPIANLVEQYQLHELVKRFIPKWIDQPVARNGHKLSTFYQGQLSHEERMFVAYVFGIETEYVAICSKLVEMLDLVDGKFLSGCKSYPALNKQWPDLDPEVLPGGVLERMKEAHGLGFATLLKGISDALEQLQSPTHIACEKGDKNCDNLLHSSLILGLTDRSLWPLDESREQNGCLLLVRGEKTSW</sequence>
<proteinExistence type="predicted"/>
<accession>A0A9N9PV40</accession>
<evidence type="ECO:0000313" key="2">
    <source>
        <dbReference type="Proteomes" id="UP000696280"/>
    </source>
</evidence>